<dbReference type="Pfam" id="PF13884">
    <property type="entry name" value="Peptidase_S74"/>
    <property type="match status" value="1"/>
</dbReference>
<evidence type="ECO:0000313" key="2">
    <source>
        <dbReference type="EMBL" id="BCE56413.1"/>
    </source>
</evidence>
<dbReference type="InterPro" id="IPR030392">
    <property type="entry name" value="S74_ICA"/>
</dbReference>
<reference evidence="2" key="1">
    <citation type="submission" date="2020-05" db="EMBL/GenBank/DDBJ databases">
        <title>Complete genome sequence of Bradyrhizobium diazoefficiens XF5 isolated from soybean nodule.</title>
        <authorList>
            <person name="Noda R."/>
            <person name="Kakizaki K."/>
            <person name="Minamisawa K."/>
        </authorList>
    </citation>
    <scope>NUCLEOTIDE SEQUENCE</scope>
    <source>
        <strain evidence="2">XF5</strain>
    </source>
</reference>
<gene>
    <name evidence="2" type="ORF">XF5B_39250</name>
</gene>
<feature type="domain" description="Peptidase S74" evidence="1">
    <location>
        <begin position="275"/>
        <end position="385"/>
    </location>
</feature>
<dbReference type="EMBL" id="AP023095">
    <property type="protein sequence ID" value="BCE56413.1"/>
    <property type="molecule type" value="Genomic_DNA"/>
</dbReference>
<evidence type="ECO:0000259" key="1">
    <source>
        <dbReference type="PROSITE" id="PS51688"/>
    </source>
</evidence>
<dbReference type="AlphaFoldDB" id="A0A809ZZS8"/>
<protein>
    <recommendedName>
        <fullName evidence="1">Peptidase S74 domain-containing protein</fullName>
    </recommendedName>
</protein>
<name>A0A809ZZS8_9BRAD</name>
<sequence length="387" mass="39765">MGLKMTNNATSTLAGNIDNAVTTLSLAAGTGAKFPALAAGDWFPLTIVDANGNYEILRCTARNTDVCTVARGQEGTAAAAFAAGARIDLRLTAAAIASLTDNLGSAAFQNVGTGAGNVVQLDANAKLPPVDASQLKNVPLMTSAQITGQLGFTPQAALGYTPANKAGDQFAGNVGVTGNISATGYLQAQNGVVYLTAAGDRYIQYSGGAFQFPNAGISVGAASTFAGTVSVNGNVLYMAGNAVYITWDGSFISHSHNIRTYGGLYAAGDVVYGYSDINLKEDIEVIADPLEKIARLRGVTFAPNDLAIELGAAPDKQRRAGLLAQDLEAVLPEGVGPAAFDIGEDGQSKSGKGYLRIRSDQAVEALLVEGIKALKGRLENLEQIVGA</sequence>
<proteinExistence type="predicted"/>
<dbReference type="PROSITE" id="PS51688">
    <property type="entry name" value="ICA"/>
    <property type="match status" value="1"/>
</dbReference>
<organism evidence="2">
    <name type="scientific">Bradyrhizobium diazoefficiens</name>
    <dbReference type="NCBI Taxonomy" id="1355477"/>
    <lineage>
        <taxon>Bacteria</taxon>
        <taxon>Pseudomonadati</taxon>
        <taxon>Pseudomonadota</taxon>
        <taxon>Alphaproteobacteria</taxon>
        <taxon>Hyphomicrobiales</taxon>
        <taxon>Nitrobacteraceae</taxon>
        <taxon>Bradyrhizobium</taxon>
    </lineage>
</organism>
<accession>A0A809ZZS8</accession>